<organism evidence="2 3">
    <name type="scientific">Elysia crispata</name>
    <name type="common">lettuce slug</name>
    <dbReference type="NCBI Taxonomy" id="231223"/>
    <lineage>
        <taxon>Eukaryota</taxon>
        <taxon>Metazoa</taxon>
        <taxon>Spiralia</taxon>
        <taxon>Lophotrochozoa</taxon>
        <taxon>Mollusca</taxon>
        <taxon>Gastropoda</taxon>
        <taxon>Heterobranchia</taxon>
        <taxon>Euthyneura</taxon>
        <taxon>Panpulmonata</taxon>
        <taxon>Sacoglossa</taxon>
        <taxon>Placobranchoidea</taxon>
        <taxon>Plakobranchidae</taxon>
        <taxon>Elysia</taxon>
    </lineage>
</organism>
<feature type="region of interest" description="Disordered" evidence="1">
    <location>
        <begin position="136"/>
        <end position="169"/>
    </location>
</feature>
<proteinExistence type="predicted"/>
<dbReference type="AlphaFoldDB" id="A0AAE1AN85"/>
<protein>
    <submittedName>
        <fullName evidence="2">Uncharacterized protein</fullName>
    </submittedName>
</protein>
<reference evidence="2" key="1">
    <citation type="journal article" date="2023" name="G3 (Bethesda)">
        <title>A reference genome for the long-term kleptoplast-retaining sea slug Elysia crispata morphotype clarki.</title>
        <authorList>
            <person name="Eastman K.E."/>
            <person name="Pendleton A.L."/>
            <person name="Shaikh M.A."/>
            <person name="Suttiyut T."/>
            <person name="Ogas R."/>
            <person name="Tomko P."/>
            <person name="Gavelis G."/>
            <person name="Widhalm J.R."/>
            <person name="Wisecaver J.H."/>
        </authorList>
    </citation>
    <scope>NUCLEOTIDE SEQUENCE</scope>
    <source>
        <strain evidence="2">ECLA1</strain>
    </source>
</reference>
<accession>A0AAE1AN85</accession>
<dbReference type="EMBL" id="JAWDGP010001519">
    <property type="protein sequence ID" value="KAK3790849.1"/>
    <property type="molecule type" value="Genomic_DNA"/>
</dbReference>
<evidence type="ECO:0000313" key="2">
    <source>
        <dbReference type="EMBL" id="KAK3790849.1"/>
    </source>
</evidence>
<comment type="caution">
    <text evidence="2">The sequence shown here is derived from an EMBL/GenBank/DDBJ whole genome shotgun (WGS) entry which is preliminary data.</text>
</comment>
<evidence type="ECO:0000256" key="1">
    <source>
        <dbReference type="SAM" id="MobiDB-lite"/>
    </source>
</evidence>
<sequence length="187" mass="21128">MCALLQPKLFSIFHFLGRFLSRFSLKVHTGLKRLASLKPPAVARLHHEDESVDNQIVWTISVSINNHDSWSGSVTPKPVQLVVVRIEKPQQRFDGRLASRLEPMRILTALDIHCTQGSHYRLSQRRVAAWTNPRRGETAHLNPLPPSPLSTTHTSSARHTQRAADHRNRPLPLETALCDILTFTSIS</sequence>
<name>A0AAE1AN85_9GAST</name>
<gene>
    <name evidence="2" type="ORF">RRG08_038339</name>
</gene>
<evidence type="ECO:0000313" key="3">
    <source>
        <dbReference type="Proteomes" id="UP001283361"/>
    </source>
</evidence>
<dbReference type="Proteomes" id="UP001283361">
    <property type="component" value="Unassembled WGS sequence"/>
</dbReference>
<keyword evidence="3" id="KW-1185">Reference proteome</keyword>